<evidence type="ECO:0000313" key="3">
    <source>
        <dbReference type="Proteomes" id="UP001218218"/>
    </source>
</evidence>
<name>A0AAD6ZVK6_9AGAR</name>
<gene>
    <name evidence="2" type="ORF">DFH08DRAFT_874410</name>
</gene>
<evidence type="ECO:0000256" key="1">
    <source>
        <dbReference type="SAM" id="Phobius"/>
    </source>
</evidence>
<dbReference type="Proteomes" id="UP001218218">
    <property type="component" value="Unassembled WGS sequence"/>
</dbReference>
<protein>
    <submittedName>
        <fullName evidence="2">Uncharacterized protein</fullName>
    </submittedName>
</protein>
<accession>A0AAD6ZVK6</accession>
<reference evidence="2" key="1">
    <citation type="submission" date="2023-03" db="EMBL/GenBank/DDBJ databases">
        <title>Massive genome expansion in bonnet fungi (Mycena s.s.) driven by repeated elements and novel gene families across ecological guilds.</title>
        <authorList>
            <consortium name="Lawrence Berkeley National Laboratory"/>
            <person name="Harder C.B."/>
            <person name="Miyauchi S."/>
            <person name="Viragh M."/>
            <person name="Kuo A."/>
            <person name="Thoen E."/>
            <person name="Andreopoulos B."/>
            <person name="Lu D."/>
            <person name="Skrede I."/>
            <person name="Drula E."/>
            <person name="Henrissat B."/>
            <person name="Morin E."/>
            <person name="Kohler A."/>
            <person name="Barry K."/>
            <person name="LaButti K."/>
            <person name="Morin E."/>
            <person name="Salamov A."/>
            <person name="Lipzen A."/>
            <person name="Mereny Z."/>
            <person name="Hegedus B."/>
            <person name="Baldrian P."/>
            <person name="Stursova M."/>
            <person name="Weitz H."/>
            <person name="Taylor A."/>
            <person name="Grigoriev I.V."/>
            <person name="Nagy L.G."/>
            <person name="Martin F."/>
            <person name="Kauserud H."/>
        </authorList>
    </citation>
    <scope>NUCLEOTIDE SEQUENCE</scope>
    <source>
        <strain evidence="2">CBHHK002</strain>
    </source>
</reference>
<sequence>MPLSPRNLAILALGLSIFSLITRKHAAEWYQIVLLICFVIGAITAAFNSWRLWRVYKTQQTQLPYHAMEDPTVPLR</sequence>
<dbReference type="AlphaFoldDB" id="A0AAD6ZVK6"/>
<organism evidence="2 3">
    <name type="scientific">Mycena albidolilacea</name>
    <dbReference type="NCBI Taxonomy" id="1033008"/>
    <lineage>
        <taxon>Eukaryota</taxon>
        <taxon>Fungi</taxon>
        <taxon>Dikarya</taxon>
        <taxon>Basidiomycota</taxon>
        <taxon>Agaricomycotina</taxon>
        <taxon>Agaricomycetes</taxon>
        <taxon>Agaricomycetidae</taxon>
        <taxon>Agaricales</taxon>
        <taxon>Marasmiineae</taxon>
        <taxon>Mycenaceae</taxon>
        <taxon>Mycena</taxon>
    </lineage>
</organism>
<keyword evidence="3" id="KW-1185">Reference proteome</keyword>
<feature type="transmembrane region" description="Helical" evidence="1">
    <location>
        <begin position="29"/>
        <end position="50"/>
    </location>
</feature>
<keyword evidence="1" id="KW-0472">Membrane</keyword>
<keyword evidence="1" id="KW-0812">Transmembrane</keyword>
<comment type="caution">
    <text evidence="2">The sequence shown here is derived from an EMBL/GenBank/DDBJ whole genome shotgun (WGS) entry which is preliminary data.</text>
</comment>
<dbReference type="EMBL" id="JARIHO010000025">
    <property type="protein sequence ID" value="KAJ7342498.1"/>
    <property type="molecule type" value="Genomic_DNA"/>
</dbReference>
<evidence type="ECO:0000313" key="2">
    <source>
        <dbReference type="EMBL" id="KAJ7342498.1"/>
    </source>
</evidence>
<keyword evidence="1" id="KW-1133">Transmembrane helix</keyword>
<proteinExistence type="predicted"/>